<organism evidence="2 3">
    <name type="scientific">Corynespora cassiicola Philippines</name>
    <dbReference type="NCBI Taxonomy" id="1448308"/>
    <lineage>
        <taxon>Eukaryota</taxon>
        <taxon>Fungi</taxon>
        <taxon>Dikarya</taxon>
        <taxon>Ascomycota</taxon>
        <taxon>Pezizomycotina</taxon>
        <taxon>Dothideomycetes</taxon>
        <taxon>Pleosporomycetidae</taxon>
        <taxon>Pleosporales</taxon>
        <taxon>Corynesporascaceae</taxon>
        <taxon>Corynespora</taxon>
    </lineage>
</organism>
<dbReference type="OrthoDB" id="5428890at2759"/>
<proteinExistence type="predicted"/>
<gene>
    <name evidence="2" type="ORF">BS50DRAFT_610987</name>
</gene>
<evidence type="ECO:0000313" key="3">
    <source>
        <dbReference type="Proteomes" id="UP000240883"/>
    </source>
</evidence>
<keyword evidence="1" id="KW-1133">Transmembrane helix</keyword>
<dbReference type="EMBL" id="KZ678136">
    <property type="protein sequence ID" value="PSN66368.1"/>
    <property type="molecule type" value="Genomic_DNA"/>
</dbReference>
<evidence type="ECO:0000256" key="1">
    <source>
        <dbReference type="SAM" id="Phobius"/>
    </source>
</evidence>
<dbReference type="AlphaFoldDB" id="A0A2T2NMT9"/>
<keyword evidence="3" id="KW-1185">Reference proteome</keyword>
<evidence type="ECO:0000313" key="2">
    <source>
        <dbReference type="EMBL" id="PSN66368.1"/>
    </source>
</evidence>
<reference evidence="2 3" key="1">
    <citation type="journal article" date="2018" name="Front. Microbiol.">
        <title>Genome-Wide Analysis of Corynespora cassiicola Leaf Fall Disease Putative Effectors.</title>
        <authorList>
            <person name="Lopez D."/>
            <person name="Ribeiro S."/>
            <person name="Label P."/>
            <person name="Fumanal B."/>
            <person name="Venisse J.S."/>
            <person name="Kohler A."/>
            <person name="de Oliveira R.R."/>
            <person name="Labutti K."/>
            <person name="Lipzen A."/>
            <person name="Lail K."/>
            <person name="Bauer D."/>
            <person name="Ohm R.A."/>
            <person name="Barry K.W."/>
            <person name="Spatafora J."/>
            <person name="Grigoriev I.V."/>
            <person name="Martin F.M."/>
            <person name="Pujade-Renaud V."/>
        </authorList>
    </citation>
    <scope>NUCLEOTIDE SEQUENCE [LARGE SCALE GENOMIC DNA]</scope>
    <source>
        <strain evidence="2 3">Philippines</strain>
    </source>
</reference>
<keyword evidence="1" id="KW-0472">Membrane</keyword>
<accession>A0A2T2NMT9</accession>
<protein>
    <submittedName>
        <fullName evidence="2">Uncharacterized protein</fullName>
    </submittedName>
</protein>
<name>A0A2T2NMT9_CORCC</name>
<keyword evidence="1" id="KW-0812">Transmembrane</keyword>
<feature type="transmembrane region" description="Helical" evidence="1">
    <location>
        <begin position="304"/>
        <end position="323"/>
    </location>
</feature>
<dbReference type="Proteomes" id="UP000240883">
    <property type="component" value="Unassembled WGS sequence"/>
</dbReference>
<sequence length="342" mass="39583">MASNKDGLTDMPDSSTKRTIVEAFWGSSLPNYQLDSYWDHYRESCEFALRDQGRHLLIRTHQDILDMVAQLKSGISRAVIRNSLRSKFTRAHHNEDELLDRSIDLASTLLLMVDFGDIEDGVTSRQRLHWNDPESIRSCISSHFNQAPLISVSDSTKLQRNFNALNLARIAGIDFVPTTNLLDHLRLTNEDTKVYVFHCASFLKLQPEDSMLPKNITEETIRTLALLFPQTLDPSTRQWYRKISTHMSLDPQLFLCGKLKTANRQIETFSFWRDRLVILKQAFDDSHPQSFSQWFHDRRNGVQWYTFWVAMVVLGLTLLFGLIQSIEGAIQVWASLRNAERH</sequence>